<feature type="compositionally biased region" description="Basic and acidic residues" evidence="2">
    <location>
        <begin position="170"/>
        <end position="179"/>
    </location>
</feature>
<protein>
    <submittedName>
        <fullName evidence="4">Uncharacterized protein</fullName>
    </submittedName>
</protein>
<keyword evidence="1" id="KW-0175">Coiled coil</keyword>
<proteinExistence type="predicted"/>
<dbReference type="AlphaFoldDB" id="A0A915IYV4"/>
<dbReference type="WBParaSite" id="nRc.2.0.1.t18898-RA">
    <property type="protein sequence ID" value="nRc.2.0.1.t18898-RA"/>
    <property type="gene ID" value="nRc.2.0.1.g18898"/>
</dbReference>
<reference evidence="4" key="1">
    <citation type="submission" date="2022-11" db="UniProtKB">
        <authorList>
            <consortium name="WormBaseParasite"/>
        </authorList>
    </citation>
    <scope>IDENTIFICATION</scope>
</reference>
<organism evidence="3 4">
    <name type="scientific">Romanomermis culicivorax</name>
    <name type="common">Nematode worm</name>
    <dbReference type="NCBI Taxonomy" id="13658"/>
    <lineage>
        <taxon>Eukaryota</taxon>
        <taxon>Metazoa</taxon>
        <taxon>Ecdysozoa</taxon>
        <taxon>Nematoda</taxon>
        <taxon>Enoplea</taxon>
        <taxon>Dorylaimia</taxon>
        <taxon>Mermithida</taxon>
        <taxon>Mermithoidea</taxon>
        <taxon>Mermithidae</taxon>
        <taxon>Romanomermis</taxon>
    </lineage>
</organism>
<evidence type="ECO:0000256" key="1">
    <source>
        <dbReference type="SAM" id="Coils"/>
    </source>
</evidence>
<feature type="region of interest" description="Disordered" evidence="2">
    <location>
        <begin position="169"/>
        <end position="211"/>
    </location>
</feature>
<evidence type="ECO:0000256" key="2">
    <source>
        <dbReference type="SAM" id="MobiDB-lite"/>
    </source>
</evidence>
<name>A0A915IYV4_ROMCU</name>
<keyword evidence="3" id="KW-1185">Reference proteome</keyword>
<feature type="region of interest" description="Disordered" evidence="2">
    <location>
        <begin position="118"/>
        <end position="141"/>
    </location>
</feature>
<evidence type="ECO:0000313" key="3">
    <source>
        <dbReference type="Proteomes" id="UP000887565"/>
    </source>
</evidence>
<evidence type="ECO:0000313" key="4">
    <source>
        <dbReference type="WBParaSite" id="nRc.2.0.1.t18898-RA"/>
    </source>
</evidence>
<sequence>MELSQEVQWLKRQLTEHVHQTNVTEPIKFNESLSLDSTMKGRHKLPDELGLDATSLLLMQEKQHEEEMLKMKMKLTKEIQEAKLLAHTEKIQMDKENKALQDRLREIQLLYESKQNQYATKATENDEIPFAKDHPAKTRSHSKLLDDDLAALHASMNSQNFADLIGGSDQQEKQNDQEKSGISQPTTIRPAFSATKRGSLAAMSPTRRRNSFEPKQRYSIGVDHLNSNNQDLDHDENKLIGGVSSSCKRKDPLIENPMMSKVTSRIISSRGRGTTKLFPSFVRSGSIDHIENILPESLLHNIGHSLMVENVRNPDSLLTSKMMTENSTFLTAVGDKNTTKPNIRKA</sequence>
<accession>A0A915IYV4</accession>
<dbReference type="Proteomes" id="UP000887565">
    <property type="component" value="Unplaced"/>
</dbReference>
<feature type="coiled-coil region" evidence="1">
    <location>
        <begin position="90"/>
        <end position="117"/>
    </location>
</feature>